<protein>
    <submittedName>
        <fullName evidence="1">Uncharacterized protein</fullName>
    </submittedName>
</protein>
<dbReference type="AlphaFoldDB" id="A0A0F3QCK4"/>
<organism evidence="1 2">
    <name type="scientific">Rickettsia bellii str. RML An4</name>
    <dbReference type="NCBI Taxonomy" id="1359193"/>
    <lineage>
        <taxon>Bacteria</taxon>
        <taxon>Pseudomonadati</taxon>
        <taxon>Pseudomonadota</taxon>
        <taxon>Alphaproteobacteria</taxon>
        <taxon>Rickettsiales</taxon>
        <taxon>Rickettsiaceae</taxon>
        <taxon>Rickettsieae</taxon>
        <taxon>Rickettsia</taxon>
        <taxon>belli group</taxon>
    </lineage>
</organism>
<proteinExistence type="predicted"/>
<sequence length="38" mass="4495">MSFPQKRESRKKHKYDKFLELKARFFSLFSGSRGQATG</sequence>
<name>A0A0F3QCK4_RICBE</name>
<reference evidence="1 2" key="1">
    <citation type="submission" date="2015-02" db="EMBL/GenBank/DDBJ databases">
        <title>Genome Sequencing of Rickettsiales.</title>
        <authorList>
            <person name="Daugherty S.C."/>
            <person name="Su Q."/>
            <person name="Abolude K."/>
            <person name="Beier-Sexton M."/>
            <person name="Carlyon J.A."/>
            <person name="Carter R."/>
            <person name="Day N.P."/>
            <person name="Dumler S.J."/>
            <person name="Dyachenko V."/>
            <person name="Godinez A."/>
            <person name="Kurtti T.J."/>
            <person name="Lichay M."/>
            <person name="Mullins K.E."/>
            <person name="Ott S."/>
            <person name="Pappas-Brown V."/>
            <person name="Paris D.H."/>
            <person name="Patel P."/>
            <person name="Richards A.L."/>
            <person name="Sadzewicz L."/>
            <person name="Sears K."/>
            <person name="Seidman D."/>
            <person name="Sengamalay N."/>
            <person name="Stenos J."/>
            <person name="Tallon L.J."/>
            <person name="Vincent G."/>
            <person name="Fraser C.M."/>
            <person name="Munderloh U."/>
            <person name="Dunning-Hotopp J.C."/>
        </authorList>
    </citation>
    <scope>NUCLEOTIDE SEQUENCE [LARGE SCALE GENOMIC DNA]</scope>
    <source>
        <strain evidence="1 2">RML An4</strain>
    </source>
</reference>
<dbReference type="Proteomes" id="UP000033661">
    <property type="component" value="Unassembled WGS sequence"/>
</dbReference>
<dbReference type="EMBL" id="LAOI01000001">
    <property type="protein sequence ID" value="KJV89144.1"/>
    <property type="molecule type" value="Genomic_DNA"/>
</dbReference>
<keyword evidence="2" id="KW-1185">Reference proteome</keyword>
<evidence type="ECO:0000313" key="1">
    <source>
        <dbReference type="EMBL" id="KJV89144.1"/>
    </source>
</evidence>
<gene>
    <name evidence="1" type="ORF">RBEAN4_0112</name>
</gene>
<evidence type="ECO:0000313" key="2">
    <source>
        <dbReference type="Proteomes" id="UP000033661"/>
    </source>
</evidence>
<accession>A0A0F3QCK4</accession>
<comment type="caution">
    <text evidence="1">The sequence shown here is derived from an EMBL/GenBank/DDBJ whole genome shotgun (WGS) entry which is preliminary data.</text>
</comment>